<dbReference type="PANTHER" id="PTHR11183">
    <property type="entry name" value="GLYCOGENIN SUBFAMILY MEMBER"/>
    <property type="match status" value="1"/>
</dbReference>
<evidence type="ECO:0000256" key="1">
    <source>
        <dbReference type="ARBA" id="ARBA00022676"/>
    </source>
</evidence>
<dbReference type="CDD" id="cd02537">
    <property type="entry name" value="GT8_Glycogenin"/>
    <property type="match status" value="1"/>
</dbReference>
<keyword evidence="6" id="KW-1185">Reference proteome</keyword>
<name>A0A166HHB1_DAUCS</name>
<dbReference type="SUPFAM" id="SSF53448">
    <property type="entry name" value="Nucleotide-diphospho-sugar transferases"/>
    <property type="match status" value="1"/>
</dbReference>
<dbReference type="EMBL" id="CP093343">
    <property type="protein sequence ID" value="WOG83877.1"/>
    <property type="molecule type" value="Genomic_DNA"/>
</dbReference>
<dbReference type="Proteomes" id="UP000077755">
    <property type="component" value="Chromosome 1"/>
</dbReference>
<organism evidence="5 6">
    <name type="scientific">Daucus carota subsp. sativus</name>
    <name type="common">Carrot</name>
    <dbReference type="NCBI Taxonomy" id="79200"/>
    <lineage>
        <taxon>Eukaryota</taxon>
        <taxon>Viridiplantae</taxon>
        <taxon>Streptophyta</taxon>
        <taxon>Embryophyta</taxon>
        <taxon>Tracheophyta</taxon>
        <taxon>Spermatophyta</taxon>
        <taxon>Magnoliopsida</taxon>
        <taxon>eudicotyledons</taxon>
        <taxon>Gunneridae</taxon>
        <taxon>Pentapetalae</taxon>
        <taxon>asterids</taxon>
        <taxon>campanulids</taxon>
        <taxon>Apiales</taxon>
        <taxon>Apiaceae</taxon>
        <taxon>Apioideae</taxon>
        <taxon>Scandiceae</taxon>
        <taxon>Daucinae</taxon>
        <taxon>Daucus</taxon>
        <taxon>Daucus sect. Daucus</taxon>
    </lineage>
</organism>
<dbReference type="Gene3D" id="3.90.550.10">
    <property type="entry name" value="Spore Coat Polysaccharide Biosynthesis Protein SpsA, Chain A"/>
    <property type="match status" value="1"/>
</dbReference>
<dbReference type="AlphaFoldDB" id="A0A166HHB1"/>
<accession>A0A166HHB1</accession>
<evidence type="ECO:0000256" key="3">
    <source>
        <dbReference type="ARBA" id="ARBA00023211"/>
    </source>
</evidence>
<proteinExistence type="inferred from homology"/>
<evidence type="ECO:0000256" key="4">
    <source>
        <dbReference type="RuleBase" id="RU362027"/>
    </source>
</evidence>
<dbReference type="Gramene" id="KZN10254">
    <property type="protein sequence ID" value="KZN10254"/>
    <property type="gene ID" value="DCAR_002910"/>
</dbReference>
<keyword evidence="2" id="KW-0808">Transferase</keyword>
<sequence length="309" mass="35790">MATKYSSVRNEKKRRAFVTFLAGAGDYIKGVIGLAKGIRKVKSGYPLVVAVLPDVPAEYRRLLVEQGCVVKAIDWVQPPEINENQLEWAHEHFAINYSKLRIFQFEEYNKMIYLDGDVQMYGNCDELFDLPDGYIYGVMDCFCEWYHSPQFKIGYCQQCPERVKWPADMGPPLLRYFNAGMFVFKPSRATFDQLMEAVGNSPPTPFAEQDLLNRFFQDVYKPISPKYNLIVPMLWHHPDKVDISSAKVVHFCANGSKPWRHTGEEDNMKREDVKMLVEEWWNTYNDTSLDFKKPVNYFTSARGLITSPS</sequence>
<protein>
    <recommendedName>
        <fullName evidence="4">Hexosyltransferase</fullName>
        <ecNumber evidence="4">2.4.1.-</ecNumber>
    </recommendedName>
</protein>
<gene>
    <name evidence="5" type="ORF">DCAR_0103055</name>
</gene>
<evidence type="ECO:0000313" key="5">
    <source>
        <dbReference type="EMBL" id="WOG83877.1"/>
    </source>
</evidence>
<keyword evidence="3" id="KW-0464">Manganese</keyword>
<evidence type="ECO:0000256" key="2">
    <source>
        <dbReference type="ARBA" id="ARBA00022679"/>
    </source>
</evidence>
<dbReference type="Pfam" id="PF01501">
    <property type="entry name" value="Glyco_transf_8"/>
    <property type="match status" value="1"/>
</dbReference>
<dbReference type="OMA" id="QLEWAHE"/>
<dbReference type="GO" id="GO:0016757">
    <property type="term" value="F:glycosyltransferase activity"/>
    <property type="evidence" value="ECO:0007669"/>
    <property type="project" value="UniProtKB-KW"/>
</dbReference>
<dbReference type="InterPro" id="IPR029044">
    <property type="entry name" value="Nucleotide-diphossugar_trans"/>
</dbReference>
<dbReference type="InterPro" id="IPR002495">
    <property type="entry name" value="Glyco_trans_8"/>
</dbReference>
<dbReference type="OrthoDB" id="2014201at2759"/>
<comment type="similarity">
    <text evidence="4">Belongs to the glycosyltransferase 8 family.</text>
</comment>
<dbReference type="EC" id="2.4.1.-" evidence="4"/>
<reference evidence="5" key="1">
    <citation type="journal article" date="2016" name="Nat. Genet.">
        <title>A high-quality carrot genome assembly provides new insights into carotenoid accumulation and asterid genome evolution.</title>
        <authorList>
            <person name="Iorizzo M."/>
            <person name="Ellison S."/>
            <person name="Senalik D."/>
            <person name="Zeng P."/>
            <person name="Satapoomin P."/>
            <person name="Huang J."/>
            <person name="Bowman M."/>
            <person name="Iovene M."/>
            <person name="Sanseverino W."/>
            <person name="Cavagnaro P."/>
            <person name="Yildiz M."/>
            <person name="Macko-Podgorni A."/>
            <person name="Moranska E."/>
            <person name="Grzebelus E."/>
            <person name="Grzebelus D."/>
            <person name="Ashrafi H."/>
            <person name="Zheng Z."/>
            <person name="Cheng S."/>
            <person name="Spooner D."/>
            <person name="Van Deynze A."/>
            <person name="Simon P."/>
        </authorList>
    </citation>
    <scope>NUCLEOTIDE SEQUENCE</scope>
    <source>
        <tissue evidence="5">Leaf</tissue>
    </source>
</reference>
<evidence type="ECO:0000313" key="6">
    <source>
        <dbReference type="Proteomes" id="UP000077755"/>
    </source>
</evidence>
<keyword evidence="1" id="KW-0328">Glycosyltransferase</keyword>
<reference evidence="5" key="2">
    <citation type="submission" date="2022-03" db="EMBL/GenBank/DDBJ databases">
        <title>Draft title - Genomic analysis of global carrot germplasm unveils the trajectory of domestication and the origin of high carotenoid orange carrot.</title>
        <authorList>
            <person name="Iorizzo M."/>
            <person name="Ellison S."/>
            <person name="Senalik D."/>
            <person name="Macko-Podgorni A."/>
            <person name="Grzebelus D."/>
            <person name="Bostan H."/>
            <person name="Rolling W."/>
            <person name="Curaba J."/>
            <person name="Simon P."/>
        </authorList>
    </citation>
    <scope>NUCLEOTIDE SEQUENCE</scope>
    <source>
        <tissue evidence="5">Leaf</tissue>
    </source>
</reference>
<dbReference type="InterPro" id="IPR050587">
    <property type="entry name" value="GNT1/Glycosyltrans_8"/>
</dbReference>
<dbReference type="KEGG" id="dcr:108214793"/>